<dbReference type="InterPro" id="IPR011333">
    <property type="entry name" value="SKP1/BTB/POZ_sf"/>
</dbReference>
<dbReference type="Pfam" id="PF07707">
    <property type="entry name" value="BACK"/>
    <property type="match status" value="1"/>
</dbReference>
<evidence type="ECO:0000256" key="2">
    <source>
        <dbReference type="ARBA" id="ARBA00022737"/>
    </source>
</evidence>
<dbReference type="Gene3D" id="1.25.40.420">
    <property type="match status" value="1"/>
</dbReference>
<dbReference type="SMART" id="SM00612">
    <property type="entry name" value="Kelch"/>
    <property type="match status" value="6"/>
</dbReference>
<dbReference type="InterPro" id="IPR056737">
    <property type="entry name" value="Beta-prop_ATRN-MKLN-like"/>
</dbReference>
<name>A0A8C4Q2Y6_EPTBU</name>
<keyword evidence="1" id="KW-0880">Kelch repeat</keyword>
<accession>A0A8C4Q2Y6</accession>
<dbReference type="SUPFAM" id="SSF54695">
    <property type="entry name" value="POZ domain"/>
    <property type="match status" value="1"/>
</dbReference>
<protein>
    <submittedName>
        <fullName evidence="4">Kelch-like family member 18</fullName>
    </submittedName>
</protein>
<dbReference type="SMART" id="SM00875">
    <property type="entry name" value="BACK"/>
    <property type="match status" value="1"/>
</dbReference>
<dbReference type="FunFam" id="3.30.710.10:FF:000001">
    <property type="entry name" value="Kelch-like family member 20"/>
    <property type="match status" value="1"/>
</dbReference>
<sequence>MADDFEDDIEHFSVNDHPVRGFAVMEEIRRQGKLCDVTLKVGEYKYSAHRVVLAASIPYFHAMFTTDMAECKQDEIVMKDTDPGAIEALINFAYNGRLAIDRHNVQALLVGASFLQLQNVKDACCHYLKERLHPKNVLGVRTFAETMMCAGLCKAASSFLHQHFVEVSTGEEFLALPPDELIELLSRDELNVQTEEQVFEAGLYWVCHDHSLRVPLLADVLSCVRLPLCHPHFLADRVQQNELVKSCHRCRDLVDEAKDYHLVPDDRPALAAYKTRQRCCTSLAGLIFAVGGLNSAGDSITMVEVYSPLTNRWQACRPMSTPRSRVGVAVLHGRLYAIGGYDGKERLASTEVYDPEADTWMPTTCMNSKRSAMGTAVLDGKIYVCGGFDGISSLSSVEYYDPKTKRWEMATPMSANRSAAGVTVFEGRIYVTGGHDGLQIFNTVEYYNPHTESWHSVAIMQQRRCRHSAAALRGRLYVVGGYTGSAFLSTAEAYDTCSDKWTRLACMAVRRSRVALVGCSGWLFALGGYDGLANLSSVECYQPETNTWRPAAKMAWHEGGVGAGCLPFLTM</sequence>
<dbReference type="PIRSF" id="PIRSF037037">
    <property type="entry name" value="Kelch-like_protein_gigaxonin"/>
    <property type="match status" value="1"/>
</dbReference>
<reference evidence="4" key="1">
    <citation type="submission" date="2025-08" db="UniProtKB">
        <authorList>
            <consortium name="Ensembl"/>
        </authorList>
    </citation>
    <scope>IDENTIFICATION</scope>
</reference>
<dbReference type="Gene3D" id="2.120.10.80">
    <property type="entry name" value="Kelch-type beta propeller"/>
    <property type="match status" value="1"/>
</dbReference>
<dbReference type="GeneTree" id="ENSGT00940000157026"/>
<dbReference type="Pfam" id="PF24981">
    <property type="entry name" value="Beta-prop_ATRN-LZTR1"/>
    <property type="match status" value="1"/>
</dbReference>
<dbReference type="FunFam" id="1.25.40.420:FF:000001">
    <property type="entry name" value="Kelch-like family member 12"/>
    <property type="match status" value="1"/>
</dbReference>
<dbReference type="AlphaFoldDB" id="A0A8C4Q2Y6"/>
<dbReference type="SMART" id="SM00225">
    <property type="entry name" value="BTB"/>
    <property type="match status" value="1"/>
</dbReference>
<dbReference type="OMA" id="DRWTIVT"/>
<evidence type="ECO:0000313" key="4">
    <source>
        <dbReference type="Ensembl" id="ENSEBUP00000009071.1"/>
    </source>
</evidence>
<dbReference type="Gene3D" id="3.30.710.10">
    <property type="entry name" value="Potassium Channel Kv1.1, Chain A"/>
    <property type="match status" value="1"/>
</dbReference>
<dbReference type="InterPro" id="IPR006652">
    <property type="entry name" value="Kelch_1"/>
</dbReference>
<dbReference type="Pfam" id="PF00651">
    <property type="entry name" value="BTB"/>
    <property type="match status" value="1"/>
</dbReference>
<dbReference type="SUPFAM" id="SSF117281">
    <property type="entry name" value="Kelch motif"/>
    <property type="match status" value="2"/>
</dbReference>
<dbReference type="PROSITE" id="PS50097">
    <property type="entry name" value="BTB"/>
    <property type="match status" value="1"/>
</dbReference>
<dbReference type="InterPro" id="IPR015915">
    <property type="entry name" value="Kelch-typ_b-propeller"/>
</dbReference>
<dbReference type="PANTHER" id="PTHR24412">
    <property type="entry name" value="KELCH PROTEIN"/>
    <property type="match status" value="1"/>
</dbReference>
<dbReference type="Ensembl" id="ENSEBUT00000009589.1">
    <property type="protein sequence ID" value="ENSEBUP00000009071.1"/>
    <property type="gene ID" value="ENSEBUG00000005865.1"/>
</dbReference>
<evidence type="ECO:0000313" key="5">
    <source>
        <dbReference type="Proteomes" id="UP000694388"/>
    </source>
</evidence>
<organism evidence="4 5">
    <name type="scientific">Eptatretus burgeri</name>
    <name type="common">Inshore hagfish</name>
    <dbReference type="NCBI Taxonomy" id="7764"/>
    <lineage>
        <taxon>Eukaryota</taxon>
        <taxon>Metazoa</taxon>
        <taxon>Chordata</taxon>
        <taxon>Craniata</taxon>
        <taxon>Vertebrata</taxon>
        <taxon>Cyclostomata</taxon>
        <taxon>Myxini</taxon>
        <taxon>Myxiniformes</taxon>
        <taxon>Myxinidae</taxon>
        <taxon>Eptatretinae</taxon>
        <taxon>Eptatretus</taxon>
    </lineage>
</organism>
<dbReference type="InterPro" id="IPR011705">
    <property type="entry name" value="BACK"/>
</dbReference>
<evidence type="ECO:0000256" key="1">
    <source>
        <dbReference type="ARBA" id="ARBA00022441"/>
    </source>
</evidence>
<feature type="domain" description="BTB" evidence="3">
    <location>
        <begin position="35"/>
        <end position="102"/>
    </location>
</feature>
<dbReference type="InterPro" id="IPR017096">
    <property type="entry name" value="BTB-kelch_protein"/>
</dbReference>
<reference evidence="4" key="2">
    <citation type="submission" date="2025-09" db="UniProtKB">
        <authorList>
            <consortium name="Ensembl"/>
        </authorList>
    </citation>
    <scope>IDENTIFICATION</scope>
</reference>
<keyword evidence="2" id="KW-0677">Repeat</keyword>
<dbReference type="Proteomes" id="UP000694388">
    <property type="component" value="Unplaced"/>
</dbReference>
<evidence type="ECO:0000259" key="3">
    <source>
        <dbReference type="PROSITE" id="PS50097"/>
    </source>
</evidence>
<dbReference type="CDD" id="cd18247">
    <property type="entry name" value="BTB_POZ_KLHL18"/>
    <property type="match status" value="1"/>
</dbReference>
<dbReference type="InterPro" id="IPR000210">
    <property type="entry name" value="BTB/POZ_dom"/>
</dbReference>
<dbReference type="PANTHER" id="PTHR24412:SF497">
    <property type="entry name" value="KELCH-LIKE PROTEIN 18"/>
    <property type="match status" value="1"/>
</dbReference>
<proteinExistence type="predicted"/>
<keyword evidence="5" id="KW-1185">Reference proteome</keyword>
<dbReference type="InterPro" id="IPR030603">
    <property type="entry name" value="KLHL18_BTB/POZ"/>
</dbReference>